<dbReference type="Gene3D" id="1.20.1070.10">
    <property type="entry name" value="Rhodopsin 7-helix transmembrane proteins"/>
    <property type="match status" value="1"/>
</dbReference>
<proteinExistence type="predicted"/>
<evidence type="ECO:0008006" key="5">
    <source>
        <dbReference type="Google" id="ProtNLM"/>
    </source>
</evidence>
<dbReference type="EMBL" id="JAIWYP010000001">
    <property type="protein sequence ID" value="KAH3888204.1"/>
    <property type="molecule type" value="Genomic_DNA"/>
</dbReference>
<keyword evidence="2" id="KW-1133">Transmembrane helix</keyword>
<keyword evidence="2" id="KW-0472">Membrane</keyword>
<evidence type="ECO:0000256" key="1">
    <source>
        <dbReference type="SAM" id="MobiDB-lite"/>
    </source>
</evidence>
<feature type="transmembrane region" description="Helical" evidence="2">
    <location>
        <begin position="143"/>
        <end position="164"/>
    </location>
</feature>
<sequence>MCPSFLVVAFIRWKVCECRGNASVLFTVGYFIRIFMCCFVPVVVFVVTTFIVFENDDDGQLLSNTSHESSWVPSANGRGIEGMVFFALSNMVILNIIPLVIGTVFYVKIVQIVVQSTQRIERAIGHQRHTDPARVITKSVRTLMLVTSVSWGVYIIVKTVSMFLCVDNKFFLYWKTIVYLAHPFGEGVIQKYAKNQVGPEQVSTVKSQCGGPTDARLPTDCSDASIFLPAVIEETKSTVRISKIESKKTIIRNTVRMSSNCVRPSVLMRNAPFIGLETRDEHTIPNMHRSRKQSTETLKRKLRDIHEATDETSHNSPMRSPGGNFLNNEHLYEEDEIYEEYRKMYTRRTSQMNGDSCVNPFPLANSISSKLSNVCKERDRSTCDDTLQSESPSKSSSELWRELFNDAKTKRRLATILGESKTNQSNVEPPLESQARPASGIPDPTMRSMDGPSPMTVLPEWVYHGRRRGSNSTVRKKPAITKKRSVSCVNNIWLEKNQGLVDPGATGRPTFPLGVPAKKMCSTDKGGGKLQLSRRSIPSQDGAPQSSSMLRRQSMAIINDNKTKQKKNSMHWLLNTDTTRNECIQKLVEMKNCF</sequence>
<gene>
    <name evidence="3" type="ORF">DPMN_012235</name>
</gene>
<name>A0A9D4N6K8_DREPO</name>
<feature type="region of interest" description="Disordered" evidence="1">
    <location>
        <begin position="516"/>
        <end position="551"/>
    </location>
</feature>
<protein>
    <recommendedName>
        <fullName evidence="5">G-protein coupled receptors family 1 profile domain-containing protein</fullName>
    </recommendedName>
</protein>
<feature type="compositionally biased region" description="Polar residues" evidence="1">
    <location>
        <begin position="533"/>
        <end position="551"/>
    </location>
</feature>
<feature type="region of interest" description="Disordered" evidence="1">
    <location>
        <begin position="418"/>
        <end position="452"/>
    </location>
</feature>
<keyword evidence="4" id="KW-1185">Reference proteome</keyword>
<feature type="region of interest" description="Disordered" evidence="1">
    <location>
        <begin position="306"/>
        <end position="327"/>
    </location>
</feature>
<accession>A0A9D4N6K8</accession>
<evidence type="ECO:0000313" key="4">
    <source>
        <dbReference type="Proteomes" id="UP000828390"/>
    </source>
</evidence>
<comment type="caution">
    <text evidence="3">The sequence shown here is derived from an EMBL/GenBank/DDBJ whole genome shotgun (WGS) entry which is preliminary data.</text>
</comment>
<evidence type="ECO:0000256" key="2">
    <source>
        <dbReference type="SAM" id="Phobius"/>
    </source>
</evidence>
<keyword evidence="2" id="KW-0812">Transmembrane</keyword>
<feature type="transmembrane region" description="Helical" evidence="2">
    <location>
        <begin position="83"/>
        <end position="107"/>
    </location>
</feature>
<dbReference type="AlphaFoldDB" id="A0A9D4N6K8"/>
<reference evidence="3" key="2">
    <citation type="submission" date="2020-11" db="EMBL/GenBank/DDBJ databases">
        <authorList>
            <person name="McCartney M.A."/>
            <person name="Auch B."/>
            <person name="Kono T."/>
            <person name="Mallez S."/>
            <person name="Becker A."/>
            <person name="Gohl D.M."/>
            <person name="Silverstein K.A.T."/>
            <person name="Koren S."/>
            <person name="Bechman K.B."/>
            <person name="Herman A."/>
            <person name="Abrahante J.E."/>
            <person name="Garbe J."/>
        </authorList>
    </citation>
    <scope>NUCLEOTIDE SEQUENCE</scope>
    <source>
        <strain evidence="3">Duluth1</strain>
        <tissue evidence="3">Whole animal</tissue>
    </source>
</reference>
<feature type="transmembrane region" description="Helical" evidence="2">
    <location>
        <begin position="30"/>
        <end position="53"/>
    </location>
</feature>
<organism evidence="3 4">
    <name type="scientific">Dreissena polymorpha</name>
    <name type="common">Zebra mussel</name>
    <name type="synonym">Mytilus polymorpha</name>
    <dbReference type="NCBI Taxonomy" id="45954"/>
    <lineage>
        <taxon>Eukaryota</taxon>
        <taxon>Metazoa</taxon>
        <taxon>Spiralia</taxon>
        <taxon>Lophotrochozoa</taxon>
        <taxon>Mollusca</taxon>
        <taxon>Bivalvia</taxon>
        <taxon>Autobranchia</taxon>
        <taxon>Heteroconchia</taxon>
        <taxon>Euheterodonta</taxon>
        <taxon>Imparidentia</taxon>
        <taxon>Neoheterodontei</taxon>
        <taxon>Myida</taxon>
        <taxon>Dreissenoidea</taxon>
        <taxon>Dreissenidae</taxon>
        <taxon>Dreissena</taxon>
    </lineage>
</organism>
<dbReference type="CDD" id="cd00637">
    <property type="entry name" value="7tm_classA_rhodopsin-like"/>
    <property type="match status" value="1"/>
</dbReference>
<reference evidence="3" key="1">
    <citation type="journal article" date="2019" name="bioRxiv">
        <title>The Genome of the Zebra Mussel, Dreissena polymorpha: A Resource for Invasive Species Research.</title>
        <authorList>
            <person name="McCartney M.A."/>
            <person name="Auch B."/>
            <person name="Kono T."/>
            <person name="Mallez S."/>
            <person name="Zhang Y."/>
            <person name="Obille A."/>
            <person name="Becker A."/>
            <person name="Abrahante J.E."/>
            <person name="Garbe J."/>
            <person name="Badalamenti J.P."/>
            <person name="Herman A."/>
            <person name="Mangelson H."/>
            <person name="Liachko I."/>
            <person name="Sullivan S."/>
            <person name="Sone E.D."/>
            <person name="Koren S."/>
            <person name="Silverstein K.A.T."/>
            <person name="Beckman K.B."/>
            <person name="Gohl D.M."/>
        </authorList>
    </citation>
    <scope>NUCLEOTIDE SEQUENCE</scope>
    <source>
        <strain evidence="3">Duluth1</strain>
        <tissue evidence="3">Whole animal</tissue>
    </source>
</reference>
<dbReference type="Proteomes" id="UP000828390">
    <property type="component" value="Unassembled WGS sequence"/>
</dbReference>
<evidence type="ECO:0000313" key="3">
    <source>
        <dbReference type="EMBL" id="KAH3888204.1"/>
    </source>
</evidence>